<evidence type="ECO:0000259" key="2">
    <source>
        <dbReference type="Pfam" id="PF13439"/>
    </source>
</evidence>
<dbReference type="Gene3D" id="3.40.50.2000">
    <property type="entry name" value="Glycogen Phosphorylase B"/>
    <property type="match status" value="4"/>
</dbReference>
<dbReference type="Proteomes" id="UP000315252">
    <property type="component" value="Unassembled WGS sequence"/>
</dbReference>
<gene>
    <name evidence="4" type="ORF">FKG95_03420</name>
</gene>
<comment type="caution">
    <text evidence="4">The sequence shown here is derived from an EMBL/GenBank/DDBJ whole genome shotgun (WGS) entry which is preliminary data.</text>
</comment>
<dbReference type="AlphaFoldDB" id="A0A545U2E8"/>
<feature type="domain" description="Glycosyltransferase subfamily 4-like N-terminal" evidence="2">
    <location>
        <begin position="48"/>
        <end position="183"/>
    </location>
</feature>
<evidence type="ECO:0000313" key="4">
    <source>
        <dbReference type="EMBL" id="TQV83652.1"/>
    </source>
</evidence>
<feature type="domain" description="Glycosyl transferase family 1" evidence="1">
    <location>
        <begin position="597"/>
        <end position="754"/>
    </location>
</feature>
<dbReference type="GO" id="GO:0016757">
    <property type="term" value="F:glycosyltransferase activity"/>
    <property type="evidence" value="ECO:0007669"/>
    <property type="project" value="InterPro"/>
</dbReference>
<evidence type="ECO:0000259" key="3">
    <source>
        <dbReference type="Pfam" id="PF13579"/>
    </source>
</evidence>
<organism evidence="4 5">
    <name type="scientific">Denitrobaculum tricleocarpae</name>
    <dbReference type="NCBI Taxonomy" id="2591009"/>
    <lineage>
        <taxon>Bacteria</taxon>
        <taxon>Pseudomonadati</taxon>
        <taxon>Pseudomonadota</taxon>
        <taxon>Alphaproteobacteria</taxon>
        <taxon>Rhodospirillales</taxon>
        <taxon>Rhodospirillaceae</taxon>
        <taxon>Denitrobaculum</taxon>
    </lineage>
</organism>
<evidence type="ECO:0000259" key="1">
    <source>
        <dbReference type="Pfam" id="PF00534"/>
    </source>
</evidence>
<protein>
    <submittedName>
        <fullName evidence="4">Glycosyltransferase</fullName>
    </submittedName>
</protein>
<dbReference type="SUPFAM" id="SSF53756">
    <property type="entry name" value="UDP-Glycosyltransferase/glycogen phosphorylase"/>
    <property type="match status" value="2"/>
</dbReference>
<dbReference type="PANTHER" id="PTHR12526">
    <property type="entry name" value="GLYCOSYLTRANSFERASE"/>
    <property type="match status" value="1"/>
</dbReference>
<dbReference type="CDD" id="cd03820">
    <property type="entry name" value="GT4_AmsD-like"/>
    <property type="match status" value="1"/>
</dbReference>
<dbReference type="PANTHER" id="PTHR12526:SF638">
    <property type="entry name" value="SPORE COAT PROTEIN SA"/>
    <property type="match status" value="1"/>
</dbReference>
<dbReference type="EMBL" id="VHSH01000001">
    <property type="protein sequence ID" value="TQV83652.1"/>
    <property type="molecule type" value="Genomic_DNA"/>
</dbReference>
<dbReference type="Pfam" id="PF13579">
    <property type="entry name" value="Glyco_trans_4_4"/>
    <property type="match status" value="1"/>
</dbReference>
<keyword evidence="5" id="KW-1185">Reference proteome</keyword>
<dbReference type="CDD" id="cd03801">
    <property type="entry name" value="GT4_PimA-like"/>
    <property type="match status" value="1"/>
</dbReference>
<dbReference type="InterPro" id="IPR001296">
    <property type="entry name" value="Glyco_trans_1"/>
</dbReference>
<dbReference type="InterPro" id="IPR028098">
    <property type="entry name" value="Glyco_trans_4-like_N"/>
</dbReference>
<evidence type="ECO:0000313" key="5">
    <source>
        <dbReference type="Proteomes" id="UP000315252"/>
    </source>
</evidence>
<dbReference type="Pfam" id="PF00534">
    <property type="entry name" value="Glycos_transf_1"/>
    <property type="match status" value="2"/>
</dbReference>
<proteinExistence type="predicted"/>
<feature type="domain" description="Glycosyl transferase family 1" evidence="1">
    <location>
        <begin position="220"/>
        <end position="382"/>
    </location>
</feature>
<reference evidence="4 5" key="1">
    <citation type="submission" date="2019-06" db="EMBL/GenBank/DDBJ databases">
        <title>Whole genome sequence for Rhodospirillaceae sp. R148.</title>
        <authorList>
            <person name="Wang G."/>
        </authorList>
    </citation>
    <scope>NUCLEOTIDE SEQUENCE [LARGE SCALE GENOMIC DNA]</scope>
    <source>
        <strain evidence="4 5">R148</strain>
    </source>
</reference>
<name>A0A545U2E8_9PROT</name>
<keyword evidence="4" id="KW-0808">Transferase</keyword>
<dbReference type="OrthoDB" id="118340at2"/>
<feature type="domain" description="Glycosyltransferase subfamily 4-like N-terminal" evidence="3">
    <location>
        <begin position="428"/>
        <end position="585"/>
    </location>
</feature>
<accession>A0A545U2E8</accession>
<dbReference type="Pfam" id="PF13439">
    <property type="entry name" value="Glyco_transf_4"/>
    <property type="match status" value="1"/>
</dbReference>
<sequence length="779" mass="86069">MFKIPCEVPGVSKKTWKAAEQGCRLAGCVSVTDSAPSRIGFPFVGDTIGGSQVSVLLLIGALDRTRFEPVIVLHEEGHFAEYLTARNIDYVLAPRIPLVVGGGLLIRLRAMLKCSGRLAAFLREQKIDIVHTNDARMHLTWVLAARRAGAKFVWHQRTRLRLANSVYFTLLAHRVFAVSEFIRGGYSNLLRPKVRTLLDPVVLETSVPARDIAKKRLCEELSVPEHTRLIAFVGNLRDQKRPMVCVEAASALKQRYGEDVLCLFFGEERMPTAQRVQERIAELDLSKTCRLMGSRFPIEPLLAGCDLLMAPAVYEGFGRVLIEAMLVGTPVIASSDGGHLEIVDHGLNGLLVPVDDSSAFAASAIDLLEDPVRANALAKAARDPAFKRHSLKRHAEIVQNCYASMLPFVGSDRLEPDITMFLYDLGGGGAQRVAVNLITAWIEKGRRVQLITWLPEESDFYVLPSEVQRVVIGPKPLDSGRLAAHLFNVKAVFRIRQHLRRHKPRAVVSFITVTNIFVILASLGLKCRIIVSERNDPTRQKAGIFIRNLRRLLYRFASVVTANSVNAVEAMTGYVPRSKLAAVRNPVVITDPVPDSERLPVVLSVGRLVPQKNHRLIIAALAWLGAKSQGWKLEILGAGPEHDALTKQAQSGGMADQVNLPGLVEDPNPHYRAAGIFVLSSFYEGTPNVLLEAMAYGLPCIVSDSLLGALEYVEDHESGLVFRSDDAEHLGECLQLLIEQPALRERLGKEARRRMQDYSVEIVSAQWDSLLFPSPDAQP</sequence>